<keyword evidence="8" id="KW-1185">Reference proteome</keyword>
<feature type="transmembrane region" description="Helical" evidence="6">
    <location>
        <begin position="112"/>
        <end position="131"/>
    </location>
</feature>
<feature type="transmembrane region" description="Helical" evidence="6">
    <location>
        <begin position="240"/>
        <end position="259"/>
    </location>
</feature>
<feature type="transmembrane region" description="Helical" evidence="6">
    <location>
        <begin position="58"/>
        <end position="80"/>
    </location>
</feature>
<dbReference type="Pfam" id="PF02077">
    <property type="entry name" value="SURF4"/>
    <property type="match status" value="1"/>
</dbReference>
<evidence type="ECO:0000256" key="1">
    <source>
        <dbReference type="ARBA" id="ARBA00004141"/>
    </source>
</evidence>
<name>A0A4P9X2I5_9FUNG</name>
<feature type="transmembrane region" description="Helical" evidence="6">
    <location>
        <begin position="152"/>
        <end position="170"/>
    </location>
</feature>
<keyword evidence="5 6" id="KW-0472">Membrane</keyword>
<sequence>MTDTFEATLERFHDPIKPYLPVIARFLLVVTFLEDSLRIVSQWSDQVYYLHVHRSFPFYTAELFLMINVVVMCIGSVLAISRNHTEYAVGGLFAVVMSQAIGYGLIFDSGFFFRNLSVIGALLMLLADSMSSKKRQIFAGLPTLSESDKSEYIQLFGRILLVFLFLGFIFAGEFSLLRIVVSLVSGIGCIMVVIGFKAKWSAWMLVTFLSISNVLLNNWWSLHHTHPQRDFQKYDFFQTLSIVGGFLLLTNIGPGSMSVDEKKKQSHFE</sequence>
<evidence type="ECO:0000256" key="4">
    <source>
        <dbReference type="ARBA" id="ARBA00022989"/>
    </source>
</evidence>
<feature type="transmembrane region" description="Helical" evidence="6">
    <location>
        <begin position="87"/>
        <end position="106"/>
    </location>
</feature>
<evidence type="ECO:0000256" key="2">
    <source>
        <dbReference type="ARBA" id="ARBA00006945"/>
    </source>
</evidence>
<organism evidence="7 8">
    <name type="scientific">Caulochytrium protostelioides</name>
    <dbReference type="NCBI Taxonomy" id="1555241"/>
    <lineage>
        <taxon>Eukaryota</taxon>
        <taxon>Fungi</taxon>
        <taxon>Fungi incertae sedis</taxon>
        <taxon>Chytridiomycota</taxon>
        <taxon>Chytridiomycota incertae sedis</taxon>
        <taxon>Chytridiomycetes</taxon>
        <taxon>Caulochytriales</taxon>
        <taxon>Caulochytriaceae</taxon>
        <taxon>Caulochytrium</taxon>
    </lineage>
</organism>
<dbReference type="STRING" id="1555241.A0A4P9X2I5"/>
<dbReference type="EMBL" id="ML014428">
    <property type="protein sequence ID" value="RKO98466.1"/>
    <property type="molecule type" value="Genomic_DNA"/>
</dbReference>
<dbReference type="Proteomes" id="UP000274922">
    <property type="component" value="Unassembled WGS sequence"/>
</dbReference>
<accession>A0A4P9X2I5</accession>
<evidence type="ECO:0000313" key="7">
    <source>
        <dbReference type="EMBL" id="RKO98466.1"/>
    </source>
</evidence>
<proteinExistence type="inferred from homology"/>
<evidence type="ECO:0000256" key="3">
    <source>
        <dbReference type="ARBA" id="ARBA00022692"/>
    </source>
</evidence>
<feature type="transmembrane region" description="Helical" evidence="6">
    <location>
        <begin position="203"/>
        <end position="220"/>
    </location>
</feature>
<keyword evidence="3 6" id="KW-0812">Transmembrane</keyword>
<gene>
    <name evidence="7" type="ORF">CXG81DRAFT_15888</name>
</gene>
<dbReference type="OrthoDB" id="7859621at2759"/>
<keyword evidence="4 6" id="KW-1133">Transmembrane helix</keyword>
<protein>
    <recommendedName>
        <fullName evidence="9">SURF4-domain-containing protein</fullName>
    </recommendedName>
</protein>
<evidence type="ECO:0000256" key="6">
    <source>
        <dbReference type="SAM" id="Phobius"/>
    </source>
</evidence>
<feature type="transmembrane region" description="Helical" evidence="6">
    <location>
        <begin position="176"/>
        <end position="196"/>
    </location>
</feature>
<dbReference type="GO" id="GO:0016020">
    <property type="term" value="C:membrane"/>
    <property type="evidence" value="ECO:0007669"/>
    <property type="project" value="UniProtKB-SubCell"/>
</dbReference>
<evidence type="ECO:0008006" key="9">
    <source>
        <dbReference type="Google" id="ProtNLM"/>
    </source>
</evidence>
<comment type="similarity">
    <text evidence="2">Belongs to the SURF4 family.</text>
</comment>
<evidence type="ECO:0000313" key="8">
    <source>
        <dbReference type="Proteomes" id="UP000274922"/>
    </source>
</evidence>
<reference evidence="8" key="1">
    <citation type="journal article" date="2018" name="Nat. Microbiol.">
        <title>Leveraging single-cell genomics to expand the fungal tree of life.</title>
        <authorList>
            <person name="Ahrendt S.R."/>
            <person name="Quandt C.A."/>
            <person name="Ciobanu D."/>
            <person name="Clum A."/>
            <person name="Salamov A."/>
            <person name="Andreopoulos B."/>
            <person name="Cheng J.F."/>
            <person name="Woyke T."/>
            <person name="Pelin A."/>
            <person name="Henrissat B."/>
            <person name="Reynolds N.K."/>
            <person name="Benny G.L."/>
            <person name="Smith M.E."/>
            <person name="James T.Y."/>
            <person name="Grigoriev I.V."/>
        </authorList>
    </citation>
    <scope>NUCLEOTIDE SEQUENCE [LARGE SCALE GENOMIC DNA]</scope>
    <source>
        <strain evidence="8">ATCC 52028</strain>
    </source>
</reference>
<dbReference type="AlphaFoldDB" id="A0A4P9X2I5"/>
<dbReference type="InterPro" id="IPR002995">
    <property type="entry name" value="Surf4"/>
</dbReference>
<evidence type="ECO:0000256" key="5">
    <source>
        <dbReference type="ARBA" id="ARBA00023136"/>
    </source>
</evidence>
<comment type="subcellular location">
    <subcellularLocation>
        <location evidence="1">Membrane</location>
        <topology evidence="1">Multi-pass membrane protein</topology>
    </subcellularLocation>
</comment>